<dbReference type="InterPro" id="IPR001562">
    <property type="entry name" value="Znf_Btk_motif"/>
</dbReference>
<dbReference type="AlphaFoldDB" id="A0A815ZCD3"/>
<evidence type="ECO:0000313" key="2">
    <source>
        <dbReference type="Proteomes" id="UP000663828"/>
    </source>
</evidence>
<keyword evidence="2" id="KW-1185">Reference proteome</keyword>
<dbReference type="Pfam" id="PF00779">
    <property type="entry name" value="BTK"/>
    <property type="match status" value="1"/>
</dbReference>
<sequence length="73" mass="8228">TCTRCGQQYDDYSKDGCKRHAAYFLGGGGLLEDQWVCCRQQTADSPGCRPCEHIDQVREFTTNSQGCSYWKPA</sequence>
<proteinExistence type="predicted"/>
<dbReference type="EMBL" id="CAJNOR010005968">
    <property type="protein sequence ID" value="CAF1581440.1"/>
    <property type="molecule type" value="Genomic_DNA"/>
</dbReference>
<dbReference type="GO" id="GO:0035556">
    <property type="term" value="P:intracellular signal transduction"/>
    <property type="evidence" value="ECO:0007669"/>
    <property type="project" value="InterPro"/>
</dbReference>
<dbReference type="Proteomes" id="UP000663828">
    <property type="component" value="Unassembled WGS sequence"/>
</dbReference>
<reference evidence="1" key="1">
    <citation type="submission" date="2021-02" db="EMBL/GenBank/DDBJ databases">
        <authorList>
            <person name="Nowell W R."/>
        </authorList>
    </citation>
    <scope>NUCLEOTIDE SEQUENCE</scope>
</reference>
<protein>
    <submittedName>
        <fullName evidence="1">Uncharacterized protein</fullName>
    </submittedName>
</protein>
<comment type="caution">
    <text evidence="1">The sequence shown here is derived from an EMBL/GenBank/DDBJ whole genome shotgun (WGS) entry which is preliminary data.</text>
</comment>
<organism evidence="1 2">
    <name type="scientific">Adineta ricciae</name>
    <name type="common">Rotifer</name>
    <dbReference type="NCBI Taxonomy" id="249248"/>
    <lineage>
        <taxon>Eukaryota</taxon>
        <taxon>Metazoa</taxon>
        <taxon>Spiralia</taxon>
        <taxon>Gnathifera</taxon>
        <taxon>Rotifera</taxon>
        <taxon>Eurotatoria</taxon>
        <taxon>Bdelloidea</taxon>
        <taxon>Adinetida</taxon>
        <taxon>Adinetidae</taxon>
        <taxon>Adineta</taxon>
    </lineage>
</organism>
<gene>
    <name evidence="1" type="ORF">XAT740_LOCUS45555</name>
</gene>
<accession>A0A815ZCD3</accession>
<name>A0A815ZCD3_ADIRI</name>
<evidence type="ECO:0000313" key="1">
    <source>
        <dbReference type="EMBL" id="CAF1581440.1"/>
    </source>
</evidence>
<feature type="non-terminal residue" evidence="1">
    <location>
        <position position="1"/>
    </location>
</feature>